<keyword evidence="1" id="KW-0560">Oxidoreductase</keyword>
<dbReference type="SUPFAM" id="SSF51735">
    <property type="entry name" value="NAD(P)-binding Rossmann-fold domains"/>
    <property type="match status" value="1"/>
</dbReference>
<dbReference type="InterPro" id="IPR028939">
    <property type="entry name" value="P5C_Rdtase_cat_N"/>
</dbReference>
<evidence type="ECO:0000313" key="3">
    <source>
        <dbReference type="EMBL" id="WTT16109.1"/>
    </source>
</evidence>
<protein>
    <submittedName>
        <fullName evidence="3">NAD(P)-binding domain-containing protein</fullName>
    </submittedName>
</protein>
<gene>
    <name evidence="3" type="ORF">OHA22_11485</name>
</gene>
<dbReference type="GO" id="GO:0016491">
    <property type="term" value="F:oxidoreductase activity"/>
    <property type="evidence" value="ECO:0007669"/>
    <property type="project" value="UniProtKB-KW"/>
</dbReference>
<sequence>MSMRTRRRVGILGTGGMADALGTQWARAGHQVFVGGRNAGRAADLAHRIGAVGSGGLREAAEHGTDAVLLALPYPVAAETVAALEVPLRGRVLIDCTNPVGPGFALVTAGGPSAARRMASAAPAAHVVKAFNLCHEDVWRLTPPVFDGRPLAVPLCGDDEHALSVVRQLVRDLGCEPLNAGSLDRAALLEATAALLIGLWVGEGADAQAIAPPREFAGGRP</sequence>
<dbReference type="Pfam" id="PF03807">
    <property type="entry name" value="F420_oxidored"/>
    <property type="match status" value="1"/>
</dbReference>
<dbReference type="InterPro" id="IPR036291">
    <property type="entry name" value="NAD(P)-bd_dom_sf"/>
</dbReference>
<organism evidence="3">
    <name type="scientific">Streptomyces sp. NBC_00093</name>
    <dbReference type="NCBI Taxonomy" id="2975649"/>
    <lineage>
        <taxon>Bacteria</taxon>
        <taxon>Bacillati</taxon>
        <taxon>Actinomycetota</taxon>
        <taxon>Actinomycetes</taxon>
        <taxon>Kitasatosporales</taxon>
        <taxon>Streptomycetaceae</taxon>
        <taxon>Streptomyces</taxon>
    </lineage>
</organism>
<feature type="domain" description="Pyrroline-5-carboxylate reductase catalytic N-terminal" evidence="2">
    <location>
        <begin position="8"/>
        <end position="99"/>
    </location>
</feature>
<dbReference type="InterPro" id="IPR051267">
    <property type="entry name" value="STEAP_metalloreductase"/>
</dbReference>
<evidence type="ECO:0000259" key="2">
    <source>
        <dbReference type="Pfam" id="PF03807"/>
    </source>
</evidence>
<dbReference type="EMBL" id="CP108222">
    <property type="protein sequence ID" value="WTT16109.1"/>
    <property type="molecule type" value="Genomic_DNA"/>
</dbReference>
<dbReference type="PANTHER" id="PTHR14239:SF10">
    <property type="entry name" value="REDUCTASE"/>
    <property type="match status" value="1"/>
</dbReference>
<name>A0AAU1ZX47_9ACTN</name>
<accession>A0AAU1ZX47</accession>
<proteinExistence type="predicted"/>
<reference evidence="3" key="1">
    <citation type="submission" date="2022-10" db="EMBL/GenBank/DDBJ databases">
        <title>The complete genomes of actinobacterial strains from the NBC collection.</title>
        <authorList>
            <person name="Joergensen T.S."/>
            <person name="Alvarez Arevalo M."/>
            <person name="Sterndorff E.B."/>
            <person name="Faurdal D."/>
            <person name="Vuksanovic O."/>
            <person name="Mourched A.-S."/>
            <person name="Charusanti P."/>
            <person name="Shaw S."/>
            <person name="Blin K."/>
            <person name="Weber T."/>
        </authorList>
    </citation>
    <scope>NUCLEOTIDE SEQUENCE</scope>
    <source>
        <strain evidence="3">NBC_00093</strain>
    </source>
</reference>
<evidence type="ECO:0000256" key="1">
    <source>
        <dbReference type="ARBA" id="ARBA00023002"/>
    </source>
</evidence>
<dbReference type="AlphaFoldDB" id="A0AAU1ZX47"/>
<dbReference type="Gene3D" id="3.40.50.720">
    <property type="entry name" value="NAD(P)-binding Rossmann-like Domain"/>
    <property type="match status" value="1"/>
</dbReference>
<dbReference type="PANTHER" id="PTHR14239">
    <property type="entry name" value="DUDULIN-RELATED"/>
    <property type="match status" value="1"/>
</dbReference>